<reference evidence="1" key="1">
    <citation type="submission" date="2023-02" db="EMBL/GenBank/DDBJ databases">
        <title>Georgenia sp.10Sc9-8, isolated from a soil sample collected from the Taklamakan desert.</title>
        <authorList>
            <person name="Liu S."/>
        </authorList>
    </citation>
    <scope>NUCLEOTIDE SEQUENCE</scope>
    <source>
        <strain evidence="1">10Sc9-8</strain>
    </source>
</reference>
<evidence type="ECO:0000313" key="1">
    <source>
        <dbReference type="EMBL" id="MDD9206472.1"/>
    </source>
</evidence>
<dbReference type="Proteomes" id="UP001165561">
    <property type="component" value="Unassembled WGS sequence"/>
</dbReference>
<keyword evidence="2" id="KW-1185">Reference proteome</keyword>
<name>A0ABT5TWZ9_9MICO</name>
<dbReference type="EMBL" id="JARACI010000893">
    <property type="protein sequence ID" value="MDD9206472.1"/>
    <property type="molecule type" value="Genomic_DNA"/>
</dbReference>
<sequence length="62" mass="6817">ALAEDRGATSAERQTAYKRAMRELEGLIAVPEVASEALEQRIAGALERRHELRDDENGRAPA</sequence>
<accession>A0ABT5TWZ9</accession>
<proteinExistence type="predicted"/>
<protein>
    <submittedName>
        <fullName evidence="1">Uncharacterized protein</fullName>
    </submittedName>
</protein>
<comment type="caution">
    <text evidence="1">The sequence shown here is derived from an EMBL/GenBank/DDBJ whole genome shotgun (WGS) entry which is preliminary data.</text>
</comment>
<gene>
    <name evidence="1" type="ORF">PU560_08310</name>
</gene>
<organism evidence="1 2">
    <name type="scientific">Georgenia halotolerans</name>
    <dbReference type="NCBI Taxonomy" id="3028317"/>
    <lineage>
        <taxon>Bacteria</taxon>
        <taxon>Bacillati</taxon>
        <taxon>Actinomycetota</taxon>
        <taxon>Actinomycetes</taxon>
        <taxon>Micrococcales</taxon>
        <taxon>Bogoriellaceae</taxon>
        <taxon>Georgenia</taxon>
    </lineage>
</organism>
<evidence type="ECO:0000313" key="2">
    <source>
        <dbReference type="Proteomes" id="UP001165561"/>
    </source>
</evidence>
<feature type="non-terminal residue" evidence="1">
    <location>
        <position position="1"/>
    </location>
</feature>